<comment type="subcellular location">
    <subcellularLocation>
        <location evidence="1">Endomembrane system</location>
        <topology evidence="1">Multi-pass membrane protein</topology>
    </subcellularLocation>
</comment>
<keyword evidence="10" id="KW-1185">Reference proteome</keyword>
<dbReference type="Pfam" id="PF07690">
    <property type="entry name" value="MFS_1"/>
    <property type="match status" value="1"/>
</dbReference>
<proteinExistence type="predicted"/>
<evidence type="ECO:0000313" key="10">
    <source>
        <dbReference type="Proteomes" id="UP000193642"/>
    </source>
</evidence>
<organism evidence="9 10">
    <name type="scientific">Rhizoclosmatium globosum</name>
    <dbReference type="NCBI Taxonomy" id="329046"/>
    <lineage>
        <taxon>Eukaryota</taxon>
        <taxon>Fungi</taxon>
        <taxon>Fungi incertae sedis</taxon>
        <taxon>Chytridiomycota</taxon>
        <taxon>Chytridiomycota incertae sedis</taxon>
        <taxon>Chytridiomycetes</taxon>
        <taxon>Chytridiales</taxon>
        <taxon>Chytriomycetaceae</taxon>
        <taxon>Rhizoclosmatium</taxon>
    </lineage>
</organism>
<gene>
    <name evidence="9" type="ORF">BCR33DRAFT_851983</name>
</gene>
<feature type="transmembrane region" description="Helical" evidence="6">
    <location>
        <begin position="339"/>
        <end position="359"/>
    </location>
</feature>
<keyword evidence="3 6" id="KW-0812">Transmembrane</keyword>
<feature type="transmembrane region" description="Helical" evidence="6">
    <location>
        <begin position="380"/>
        <end position="399"/>
    </location>
</feature>
<dbReference type="EMBL" id="MCGO01000030">
    <property type="protein sequence ID" value="ORY41981.1"/>
    <property type="molecule type" value="Genomic_DNA"/>
</dbReference>
<feature type="transmembrane region" description="Helical" evidence="6">
    <location>
        <begin position="284"/>
        <end position="303"/>
    </location>
</feature>
<dbReference type="PANTHER" id="PTHR23501:SF191">
    <property type="entry name" value="VACUOLAR BASIC AMINO ACID TRANSPORTER 4"/>
    <property type="match status" value="1"/>
</dbReference>
<evidence type="ECO:0000256" key="5">
    <source>
        <dbReference type="ARBA" id="ARBA00023136"/>
    </source>
</evidence>
<evidence type="ECO:0000256" key="3">
    <source>
        <dbReference type="ARBA" id="ARBA00022692"/>
    </source>
</evidence>
<evidence type="ECO:0000256" key="2">
    <source>
        <dbReference type="ARBA" id="ARBA00022448"/>
    </source>
</evidence>
<dbReference type="InterPro" id="IPR020846">
    <property type="entry name" value="MFS_dom"/>
</dbReference>
<dbReference type="AlphaFoldDB" id="A0A1Y2C4P2"/>
<dbReference type="GO" id="GO:0005886">
    <property type="term" value="C:plasma membrane"/>
    <property type="evidence" value="ECO:0007669"/>
    <property type="project" value="TreeGrafter"/>
</dbReference>
<feature type="transmembrane region" description="Helical" evidence="6">
    <location>
        <begin position="49"/>
        <end position="76"/>
    </location>
</feature>
<keyword evidence="7" id="KW-0732">Signal</keyword>
<comment type="caution">
    <text evidence="9">The sequence shown here is derived from an EMBL/GenBank/DDBJ whole genome shotgun (WGS) entry which is preliminary data.</text>
</comment>
<reference evidence="9 10" key="1">
    <citation type="submission" date="2016-07" db="EMBL/GenBank/DDBJ databases">
        <title>Pervasive Adenine N6-methylation of Active Genes in Fungi.</title>
        <authorList>
            <consortium name="DOE Joint Genome Institute"/>
            <person name="Mondo S.J."/>
            <person name="Dannebaum R.O."/>
            <person name="Kuo R.C."/>
            <person name="Labutti K."/>
            <person name="Haridas S."/>
            <person name="Kuo A."/>
            <person name="Salamov A."/>
            <person name="Ahrendt S.R."/>
            <person name="Lipzen A."/>
            <person name="Sullivan W."/>
            <person name="Andreopoulos W.B."/>
            <person name="Clum A."/>
            <person name="Lindquist E."/>
            <person name="Daum C."/>
            <person name="Ramamoorthy G.K."/>
            <person name="Gryganskyi A."/>
            <person name="Culley D."/>
            <person name="Magnuson J.K."/>
            <person name="James T.Y."/>
            <person name="O'Malley M.A."/>
            <person name="Stajich J.E."/>
            <person name="Spatafora J.W."/>
            <person name="Visel A."/>
            <person name="Grigoriev I.V."/>
        </authorList>
    </citation>
    <scope>NUCLEOTIDE SEQUENCE [LARGE SCALE GENOMIC DNA]</scope>
    <source>
        <strain evidence="9 10">JEL800</strain>
    </source>
</reference>
<keyword evidence="4 6" id="KW-1133">Transmembrane helix</keyword>
<feature type="transmembrane region" description="Helical" evidence="6">
    <location>
        <begin position="469"/>
        <end position="487"/>
    </location>
</feature>
<feature type="transmembrane region" description="Helical" evidence="6">
    <location>
        <begin position="136"/>
        <end position="158"/>
    </location>
</feature>
<keyword evidence="5 6" id="KW-0472">Membrane</keyword>
<accession>A0A1Y2C4P2</accession>
<evidence type="ECO:0000256" key="6">
    <source>
        <dbReference type="SAM" id="Phobius"/>
    </source>
</evidence>
<dbReference type="Proteomes" id="UP000193642">
    <property type="component" value="Unassembled WGS sequence"/>
</dbReference>
<evidence type="ECO:0000256" key="4">
    <source>
        <dbReference type="ARBA" id="ARBA00022989"/>
    </source>
</evidence>
<dbReference type="PROSITE" id="PS50850">
    <property type="entry name" value="MFS"/>
    <property type="match status" value="1"/>
</dbReference>
<protein>
    <submittedName>
        <fullName evidence="9">MFS general substrate transporter</fullName>
    </submittedName>
</protein>
<feature type="transmembrane region" description="Helical" evidence="6">
    <location>
        <begin position="310"/>
        <end position="327"/>
    </location>
</feature>
<feature type="transmembrane region" description="Helical" evidence="6">
    <location>
        <begin position="111"/>
        <end position="130"/>
    </location>
</feature>
<evidence type="ECO:0000313" key="9">
    <source>
        <dbReference type="EMBL" id="ORY41981.1"/>
    </source>
</evidence>
<feature type="signal peptide" evidence="7">
    <location>
        <begin position="1"/>
        <end position="17"/>
    </location>
</feature>
<dbReference type="PANTHER" id="PTHR23501">
    <property type="entry name" value="MAJOR FACILITATOR SUPERFAMILY"/>
    <property type="match status" value="1"/>
</dbReference>
<feature type="transmembrane region" description="Helical" evidence="6">
    <location>
        <begin position="247"/>
        <end position="272"/>
    </location>
</feature>
<dbReference type="InterPro" id="IPR011701">
    <property type="entry name" value="MFS"/>
</dbReference>
<feature type="transmembrane region" description="Helical" evidence="6">
    <location>
        <begin position="179"/>
        <end position="201"/>
    </location>
</feature>
<sequence>MVLLAIALGLFMASLDSTIVGACLRSIVQDLGHQDLVPGSVPHLFGRKWVFILALGLFEVGSLVCAVAPSMVILILGRAVAGLGGGGIFTMSYVIIADIVSARNRGKYQTLVSIVYGGASVVAPLLGGLFSDYTTWRWAFYVNLPLGFIAVTGAVLCMNFPSPSGSFMDKVKRIDVLDVFFLFTCVAMLIAALELGGSTYAWSSAPIIGLLFGFIVLFICFIYVELRIAAEPVIPASLFVNSSVPAILLSAFCLGAYFFAGLYYIALFYQVVNGDTATLAGVKAIPFVVGLVALSVTTGVLVSRTGRYKIFFYIGAGLSVIGIGLTASLNKDSLLVEKILYLFIFGLGAGVMTSVRMLAIQFSVPTEMIAIGSAVTQTMGTLGGSVGVAISGTIFNNIISTRASSLPVLAQSISELKEAGYGIDATQVLQLSKLLTTTPPFVSNGTIANAELIGIFGEAFKTAYFTLEVYPIVILVMTLFIVEFNYVKK</sequence>
<evidence type="ECO:0000256" key="7">
    <source>
        <dbReference type="SAM" id="SignalP"/>
    </source>
</evidence>
<dbReference type="SUPFAM" id="SSF103473">
    <property type="entry name" value="MFS general substrate transporter"/>
    <property type="match status" value="1"/>
</dbReference>
<dbReference type="STRING" id="329046.A0A1Y2C4P2"/>
<feature type="transmembrane region" description="Helical" evidence="6">
    <location>
        <begin position="207"/>
        <end position="226"/>
    </location>
</feature>
<feature type="domain" description="Major facilitator superfamily (MFS) profile" evidence="8">
    <location>
        <begin position="1"/>
        <end position="486"/>
    </location>
</feature>
<evidence type="ECO:0000256" key="1">
    <source>
        <dbReference type="ARBA" id="ARBA00004127"/>
    </source>
</evidence>
<name>A0A1Y2C4P2_9FUNG</name>
<keyword evidence="2" id="KW-0813">Transport</keyword>
<dbReference type="InterPro" id="IPR036259">
    <property type="entry name" value="MFS_trans_sf"/>
</dbReference>
<evidence type="ECO:0000259" key="8">
    <source>
        <dbReference type="PROSITE" id="PS50850"/>
    </source>
</evidence>
<feature type="chain" id="PRO_5012463375" evidence="7">
    <location>
        <begin position="18"/>
        <end position="489"/>
    </location>
</feature>
<dbReference type="OrthoDB" id="10021397at2759"/>
<dbReference type="Gene3D" id="1.20.1250.20">
    <property type="entry name" value="MFS general substrate transporter like domains"/>
    <property type="match status" value="2"/>
</dbReference>
<dbReference type="GO" id="GO:0022857">
    <property type="term" value="F:transmembrane transporter activity"/>
    <property type="evidence" value="ECO:0007669"/>
    <property type="project" value="InterPro"/>
</dbReference>
<dbReference type="GO" id="GO:0012505">
    <property type="term" value="C:endomembrane system"/>
    <property type="evidence" value="ECO:0007669"/>
    <property type="project" value="UniProtKB-SubCell"/>
</dbReference>